<dbReference type="Proteomes" id="UP000887576">
    <property type="component" value="Unplaced"/>
</dbReference>
<organism evidence="1 2">
    <name type="scientific">Panagrolaimus sp. JU765</name>
    <dbReference type="NCBI Taxonomy" id="591449"/>
    <lineage>
        <taxon>Eukaryota</taxon>
        <taxon>Metazoa</taxon>
        <taxon>Ecdysozoa</taxon>
        <taxon>Nematoda</taxon>
        <taxon>Chromadorea</taxon>
        <taxon>Rhabditida</taxon>
        <taxon>Tylenchina</taxon>
        <taxon>Panagrolaimomorpha</taxon>
        <taxon>Panagrolaimoidea</taxon>
        <taxon>Panagrolaimidae</taxon>
        <taxon>Panagrolaimus</taxon>
    </lineage>
</organism>
<name>A0AC34Q3I1_9BILA</name>
<dbReference type="WBParaSite" id="JU765_v2.g12538.t1">
    <property type="protein sequence ID" value="JU765_v2.g12538.t1"/>
    <property type="gene ID" value="JU765_v2.g12538"/>
</dbReference>
<accession>A0AC34Q3I1</accession>
<reference evidence="2" key="1">
    <citation type="submission" date="2022-11" db="UniProtKB">
        <authorList>
            <consortium name="WormBaseParasite"/>
        </authorList>
    </citation>
    <scope>IDENTIFICATION</scope>
</reference>
<evidence type="ECO:0000313" key="1">
    <source>
        <dbReference type="Proteomes" id="UP000887576"/>
    </source>
</evidence>
<sequence>MAVLQLCKFVEKDQEKCAIYYPRTAGEEAFFRDIRVKCTSVQNLSTQGKVIQRIFSIYRGNLGKDVYHLCVDDWPDHGVPEADTTLLHVLQKVRSCVNRPIVVHCSAGIGRTGTMVAIENVLETLMSGKEVSIYDVVIRMRQERAHSVQRESQYLLITRLVLEYLVQVNQYPKTKELEAFFEEYEKVTSQGGSQRI</sequence>
<protein>
    <submittedName>
        <fullName evidence="2">Protein tyrosine phosphatase</fullName>
    </submittedName>
</protein>
<evidence type="ECO:0000313" key="2">
    <source>
        <dbReference type="WBParaSite" id="JU765_v2.g12538.t1"/>
    </source>
</evidence>
<proteinExistence type="predicted"/>